<evidence type="ECO:0000256" key="1">
    <source>
        <dbReference type="SAM" id="MobiDB-lite"/>
    </source>
</evidence>
<gene>
    <name evidence="2" type="ORF">FFLO_06775</name>
</gene>
<organism evidence="2 3">
    <name type="scientific">Filobasidium floriforme</name>
    <dbReference type="NCBI Taxonomy" id="5210"/>
    <lineage>
        <taxon>Eukaryota</taxon>
        <taxon>Fungi</taxon>
        <taxon>Dikarya</taxon>
        <taxon>Basidiomycota</taxon>
        <taxon>Agaricomycotina</taxon>
        <taxon>Tremellomycetes</taxon>
        <taxon>Filobasidiales</taxon>
        <taxon>Filobasidiaceae</taxon>
        <taxon>Filobasidium</taxon>
    </lineage>
</organism>
<sequence>MQSYNAGVDPSSIIWAGLVDGNTPAPGPSRFFRPRPEHEFDEVNRAPAPNATSTPFMPGASSSQGFQIPVHNVQQSNSAVPAANVAASSPSQPPTFPQDPSPWPQDELISTQPQHERLPIQPNQPAINTALTSTIKPPVNRHNPNVIQMEAQNKELAPHQVTILPTDGAAACLEKIHHVGSLLDSGLTLAAHLGLFEGVPDRHTPESLAVEGMTATEKQAWTWWSRLEATEPGSGSKALPTLDVKKDRAPVPPTAAGNKSNVAQKTPALELLYGFPAGTLSAEHVAYFLRPSNASHVPILTAALRVLKSRQHCSSGAGLGALYVDPRLMIEIEALQSFRDQLRARQAALVLRDGVGIAEVGVFVERLDNRIQFLRGAQQPLKQKDIIKKQASQLRKPVWEA</sequence>
<feature type="compositionally biased region" description="Pro residues" evidence="1">
    <location>
        <begin position="91"/>
        <end position="103"/>
    </location>
</feature>
<proteinExistence type="predicted"/>
<name>A0A8K0JJW0_9TREE</name>
<dbReference type="EMBL" id="JABELV010000259">
    <property type="protein sequence ID" value="KAG7527596.1"/>
    <property type="molecule type" value="Genomic_DNA"/>
</dbReference>
<accession>A0A8K0JJW0</accession>
<dbReference type="AlphaFoldDB" id="A0A8K0JJW0"/>
<protein>
    <submittedName>
        <fullName evidence="2">Uncharacterized protein</fullName>
    </submittedName>
</protein>
<feature type="compositionally biased region" description="Low complexity" evidence="1">
    <location>
        <begin position="77"/>
        <end position="90"/>
    </location>
</feature>
<evidence type="ECO:0000313" key="2">
    <source>
        <dbReference type="EMBL" id="KAG7527596.1"/>
    </source>
</evidence>
<comment type="caution">
    <text evidence="2">The sequence shown here is derived from an EMBL/GenBank/DDBJ whole genome shotgun (WGS) entry which is preliminary data.</text>
</comment>
<feature type="compositionally biased region" description="Polar residues" evidence="1">
    <location>
        <begin position="50"/>
        <end position="62"/>
    </location>
</feature>
<keyword evidence="3" id="KW-1185">Reference proteome</keyword>
<feature type="region of interest" description="Disordered" evidence="1">
    <location>
        <begin position="20"/>
        <end position="62"/>
    </location>
</feature>
<reference evidence="2" key="1">
    <citation type="submission" date="2020-04" db="EMBL/GenBank/DDBJ databases">
        <title>Analysis of mating type loci in Filobasidium floriforme.</title>
        <authorList>
            <person name="Nowrousian M."/>
        </authorList>
    </citation>
    <scope>NUCLEOTIDE SEQUENCE</scope>
    <source>
        <strain evidence="2">CBS 6242</strain>
    </source>
</reference>
<feature type="compositionally biased region" description="Basic and acidic residues" evidence="1">
    <location>
        <begin position="34"/>
        <end position="44"/>
    </location>
</feature>
<dbReference type="Proteomes" id="UP000812966">
    <property type="component" value="Unassembled WGS sequence"/>
</dbReference>
<evidence type="ECO:0000313" key="3">
    <source>
        <dbReference type="Proteomes" id="UP000812966"/>
    </source>
</evidence>
<feature type="region of interest" description="Disordered" evidence="1">
    <location>
        <begin position="77"/>
        <end position="108"/>
    </location>
</feature>